<dbReference type="InParanoid" id="A0A163J3I2"/>
<dbReference type="SUPFAM" id="SSF49764">
    <property type="entry name" value="HSP20-like chaperones"/>
    <property type="match status" value="1"/>
</dbReference>
<evidence type="ECO:0000313" key="3">
    <source>
        <dbReference type="EMBL" id="SAL96963.1"/>
    </source>
</evidence>
<accession>A0A163J3I2</accession>
<sequence length="207" mass="23069">MTLHPTVSWAQRAEFIYLTVNVSDITEPTINLTADRFYFKCKGEKEQNEYECELEFLKPVDVEKSKKVLTARNLSMVIYKTEDSEGFWDKLQKGARPNFLKVDFAKWRDEDDEDEDAQADPMAGMGGPQGAGGMPDMSSLMGGGGAGGMDFSQLLNSADFNNMPEGDTSSDEEDEEVQAIATVCSLSLKHVPLPIKLFEYIIFGVIR</sequence>
<gene>
    <name evidence="3" type="primary">ABSGL_02421.1 scaffold 3452</name>
</gene>
<dbReference type="FunCoup" id="A0A163J3I2">
    <property type="interactions" value="1089"/>
</dbReference>
<dbReference type="InterPro" id="IPR045250">
    <property type="entry name" value="p23-like"/>
</dbReference>
<evidence type="ECO:0000259" key="2">
    <source>
        <dbReference type="PROSITE" id="PS51203"/>
    </source>
</evidence>
<dbReference type="GO" id="GO:0006457">
    <property type="term" value="P:protein folding"/>
    <property type="evidence" value="ECO:0007669"/>
    <property type="project" value="TreeGrafter"/>
</dbReference>
<dbReference type="CDD" id="cd06465">
    <property type="entry name" value="p23_hB-ind1_like"/>
    <property type="match status" value="1"/>
</dbReference>
<evidence type="ECO:0000256" key="1">
    <source>
        <dbReference type="ARBA" id="ARBA00025733"/>
    </source>
</evidence>
<keyword evidence="4" id="KW-1185">Reference proteome</keyword>
<comment type="similarity">
    <text evidence="1">Belongs to the p23/wos2 family.</text>
</comment>
<dbReference type="GO" id="GO:0051131">
    <property type="term" value="P:chaperone-mediated protein complex assembly"/>
    <property type="evidence" value="ECO:0007669"/>
    <property type="project" value="TreeGrafter"/>
</dbReference>
<dbReference type="OMA" id="EEGPYWP"/>
<organism evidence="3">
    <name type="scientific">Absidia glauca</name>
    <name type="common">Pin mould</name>
    <dbReference type="NCBI Taxonomy" id="4829"/>
    <lineage>
        <taxon>Eukaryota</taxon>
        <taxon>Fungi</taxon>
        <taxon>Fungi incertae sedis</taxon>
        <taxon>Mucoromycota</taxon>
        <taxon>Mucoromycotina</taxon>
        <taxon>Mucoromycetes</taxon>
        <taxon>Mucorales</taxon>
        <taxon>Cunninghamellaceae</taxon>
        <taxon>Absidia</taxon>
    </lineage>
</organism>
<dbReference type="Proteomes" id="UP000078561">
    <property type="component" value="Unassembled WGS sequence"/>
</dbReference>
<dbReference type="InterPro" id="IPR008978">
    <property type="entry name" value="HSP20-like_chaperone"/>
</dbReference>
<evidence type="ECO:0000313" key="4">
    <source>
        <dbReference type="Proteomes" id="UP000078561"/>
    </source>
</evidence>
<dbReference type="GO" id="GO:0005634">
    <property type="term" value="C:nucleus"/>
    <property type="evidence" value="ECO:0007669"/>
    <property type="project" value="TreeGrafter"/>
</dbReference>
<dbReference type="STRING" id="4829.A0A163J3I2"/>
<dbReference type="GO" id="GO:0051087">
    <property type="term" value="F:protein-folding chaperone binding"/>
    <property type="evidence" value="ECO:0007669"/>
    <property type="project" value="TreeGrafter"/>
</dbReference>
<reference evidence="3" key="1">
    <citation type="submission" date="2016-04" db="EMBL/GenBank/DDBJ databases">
        <authorList>
            <person name="Evans L.H."/>
            <person name="Alamgir A."/>
            <person name="Owens N."/>
            <person name="Weber N.D."/>
            <person name="Virtaneva K."/>
            <person name="Barbian K."/>
            <person name="Babar A."/>
            <person name="Rosenke K."/>
        </authorList>
    </citation>
    <scope>NUCLEOTIDE SEQUENCE [LARGE SCALE GENOMIC DNA]</scope>
    <source>
        <strain evidence="3">CBS 101.48</strain>
    </source>
</reference>
<dbReference type="PANTHER" id="PTHR22932:SF1">
    <property type="entry name" value="CO-CHAPERONE PROTEIN DAF-41"/>
    <property type="match status" value="1"/>
</dbReference>
<dbReference type="FunFam" id="2.60.40.790:FF:000013">
    <property type="entry name" value="Very-long-chain (3R)-3-hydroxyacyl-CoA dehydratase"/>
    <property type="match status" value="1"/>
</dbReference>
<dbReference type="OrthoDB" id="1564555at2759"/>
<dbReference type="PANTHER" id="PTHR22932">
    <property type="entry name" value="TELOMERASE-BINDING PROTEIN P23 HSP90 CO-CHAPERONE"/>
    <property type="match status" value="1"/>
</dbReference>
<dbReference type="GO" id="GO:0005829">
    <property type="term" value="C:cytosol"/>
    <property type="evidence" value="ECO:0007669"/>
    <property type="project" value="TreeGrafter"/>
</dbReference>
<dbReference type="Pfam" id="PF04969">
    <property type="entry name" value="CS"/>
    <property type="match status" value="1"/>
</dbReference>
<dbReference type="PROSITE" id="PS51203">
    <property type="entry name" value="CS"/>
    <property type="match status" value="1"/>
</dbReference>
<dbReference type="AlphaFoldDB" id="A0A163J3I2"/>
<dbReference type="Gene3D" id="2.60.40.790">
    <property type="match status" value="1"/>
</dbReference>
<protein>
    <recommendedName>
        <fullName evidence="2">CS domain-containing protein</fullName>
    </recommendedName>
</protein>
<feature type="domain" description="CS" evidence="2">
    <location>
        <begin position="2"/>
        <end position="92"/>
    </location>
</feature>
<dbReference type="EMBL" id="LT551507">
    <property type="protein sequence ID" value="SAL96963.1"/>
    <property type="molecule type" value="Genomic_DNA"/>
</dbReference>
<name>A0A163J3I2_ABSGL</name>
<dbReference type="InterPro" id="IPR007052">
    <property type="entry name" value="CS_dom"/>
</dbReference>
<dbReference type="GO" id="GO:0051879">
    <property type="term" value="F:Hsp90 protein binding"/>
    <property type="evidence" value="ECO:0007669"/>
    <property type="project" value="InterPro"/>
</dbReference>
<proteinExistence type="inferred from homology"/>